<evidence type="ECO:0000313" key="6">
    <source>
        <dbReference type="EMBL" id="VFU19255.1"/>
    </source>
</evidence>
<keyword evidence="5" id="KW-0694">RNA-binding</keyword>
<dbReference type="AlphaFoldDB" id="A0A485M6J6"/>
<dbReference type="PANTHER" id="PTHR33992">
    <property type="entry name" value="RIBONUCLEASE P PROTEIN COMPONENT"/>
    <property type="match status" value="1"/>
</dbReference>
<dbReference type="GO" id="GO:0004526">
    <property type="term" value="F:ribonuclease P activity"/>
    <property type="evidence" value="ECO:0007669"/>
    <property type="project" value="UniProtKB-EC"/>
</dbReference>
<dbReference type="InterPro" id="IPR020568">
    <property type="entry name" value="Ribosomal_Su5_D2-typ_SF"/>
</dbReference>
<evidence type="ECO:0000256" key="3">
    <source>
        <dbReference type="ARBA" id="ARBA00022759"/>
    </source>
</evidence>
<dbReference type="NCBIfam" id="TIGR00188">
    <property type="entry name" value="rnpA"/>
    <property type="match status" value="1"/>
</dbReference>
<reference evidence="6" key="1">
    <citation type="submission" date="2019-03" db="EMBL/GenBank/DDBJ databases">
        <authorList>
            <person name="Hao L."/>
        </authorList>
    </citation>
    <scope>NUCLEOTIDE SEQUENCE</scope>
</reference>
<accession>A0A485M6J6</accession>
<gene>
    <name evidence="6" type="primary">rnpA</name>
    <name evidence="6" type="ORF">SCFA_710004</name>
</gene>
<dbReference type="GO" id="GO:0000049">
    <property type="term" value="F:tRNA binding"/>
    <property type="evidence" value="ECO:0007669"/>
    <property type="project" value="InterPro"/>
</dbReference>
<dbReference type="HAMAP" id="MF_00227">
    <property type="entry name" value="RNase_P"/>
    <property type="match status" value="1"/>
</dbReference>
<sequence>MVSLNIIKKNSDYRRVYSHGKTVADRFIVLYFLPNNTEQSRFGFTVSKKVGNAVTRNRIRRLFREACRLNCGLFPTGFDFVLLARREIVGSGYHEVEASLLKLLKRLKFDGGCSL</sequence>
<dbReference type="Gene3D" id="3.30.230.10">
    <property type="match status" value="1"/>
</dbReference>
<dbReference type="GO" id="GO:0030677">
    <property type="term" value="C:ribonuclease P complex"/>
    <property type="evidence" value="ECO:0007669"/>
    <property type="project" value="TreeGrafter"/>
</dbReference>
<keyword evidence="3" id="KW-0255">Endonuclease</keyword>
<evidence type="ECO:0000256" key="2">
    <source>
        <dbReference type="ARBA" id="ARBA00022722"/>
    </source>
</evidence>
<evidence type="ECO:0000256" key="1">
    <source>
        <dbReference type="ARBA" id="ARBA00022694"/>
    </source>
</evidence>
<name>A0A485M6J6_9ZZZZ</name>
<dbReference type="EC" id="3.1.26.5" evidence="6"/>
<dbReference type="GO" id="GO:0042781">
    <property type="term" value="F:3'-tRNA processing endoribonuclease activity"/>
    <property type="evidence" value="ECO:0007669"/>
    <property type="project" value="TreeGrafter"/>
</dbReference>
<keyword evidence="2" id="KW-0540">Nuclease</keyword>
<dbReference type="SUPFAM" id="SSF54211">
    <property type="entry name" value="Ribosomal protein S5 domain 2-like"/>
    <property type="match status" value="1"/>
</dbReference>
<dbReference type="InterPro" id="IPR014721">
    <property type="entry name" value="Ribsml_uS5_D2-typ_fold_subgr"/>
</dbReference>
<proteinExistence type="inferred from homology"/>
<dbReference type="Pfam" id="PF00825">
    <property type="entry name" value="Ribonuclease_P"/>
    <property type="match status" value="1"/>
</dbReference>
<keyword evidence="4 6" id="KW-0378">Hydrolase</keyword>
<evidence type="ECO:0000256" key="5">
    <source>
        <dbReference type="ARBA" id="ARBA00022884"/>
    </source>
</evidence>
<dbReference type="InterPro" id="IPR000100">
    <property type="entry name" value="RNase_P"/>
</dbReference>
<dbReference type="PANTHER" id="PTHR33992:SF1">
    <property type="entry name" value="RIBONUCLEASE P PROTEIN COMPONENT"/>
    <property type="match status" value="1"/>
</dbReference>
<organism evidence="6">
    <name type="scientific">anaerobic digester metagenome</name>
    <dbReference type="NCBI Taxonomy" id="1263854"/>
    <lineage>
        <taxon>unclassified sequences</taxon>
        <taxon>metagenomes</taxon>
        <taxon>ecological metagenomes</taxon>
    </lineage>
</organism>
<protein>
    <submittedName>
        <fullName evidence="6">Protein component of ribonuclease P (RNase P) (Substrate specificity)</fullName>
        <ecNumber evidence="6">3.1.26.5</ecNumber>
    </submittedName>
</protein>
<evidence type="ECO:0000256" key="4">
    <source>
        <dbReference type="ARBA" id="ARBA00022801"/>
    </source>
</evidence>
<keyword evidence="1" id="KW-0819">tRNA processing</keyword>
<dbReference type="EMBL" id="CAADRN010000374">
    <property type="protein sequence ID" value="VFU19255.1"/>
    <property type="molecule type" value="Genomic_DNA"/>
</dbReference>